<evidence type="ECO:0000256" key="3">
    <source>
        <dbReference type="ARBA" id="ARBA00022722"/>
    </source>
</evidence>
<evidence type="ECO:0000256" key="6">
    <source>
        <dbReference type="ARBA" id="ARBA00022801"/>
    </source>
</evidence>
<dbReference type="GO" id="GO:0030677">
    <property type="term" value="C:ribonuclease P complex"/>
    <property type="evidence" value="ECO:0007669"/>
    <property type="project" value="UniProtKB-UniRule"/>
</dbReference>
<dbReference type="eggNOG" id="arCOG04345">
    <property type="taxonomic scope" value="Archaea"/>
</dbReference>
<dbReference type="AlphaFoldDB" id="D2RE01"/>
<gene>
    <name evidence="8" type="primary">rnp4</name>
    <name evidence="9" type="ordered locus">Arcpr_1294</name>
</gene>
<sequence length="125" mass="15512">MLKREKRLERKIARERIDKLFQMMEEMKNKDYELARRYVELARRIAMKYRIKLPKEYKLKFCKKCLYPYKEGKFRVRIAKSRVIITCLNCGYTKRVPIRPIRKKIDERDKKRKVKILPQRVSQRC</sequence>
<comment type="subunit">
    <text evidence="8">Consists of a catalytic RNA component and at least 4-5 protein subunits.</text>
</comment>
<evidence type="ECO:0000256" key="8">
    <source>
        <dbReference type="HAMAP-Rule" id="MF_00757"/>
    </source>
</evidence>
<dbReference type="InterPro" id="IPR016432">
    <property type="entry name" value="RNP4"/>
</dbReference>
<feature type="binding site" evidence="8">
    <location>
        <position position="87"/>
    </location>
    <ligand>
        <name>Zn(2+)</name>
        <dbReference type="ChEBI" id="CHEBI:29105"/>
    </ligand>
</feature>
<dbReference type="GO" id="GO:0004526">
    <property type="term" value="F:ribonuclease P activity"/>
    <property type="evidence" value="ECO:0007669"/>
    <property type="project" value="UniProtKB-UniRule"/>
</dbReference>
<keyword evidence="6 8" id="KW-0378">Hydrolase</keyword>
<feature type="binding site" evidence="8">
    <location>
        <position position="62"/>
    </location>
    <ligand>
        <name>Zn(2+)</name>
        <dbReference type="ChEBI" id="CHEBI:29105"/>
    </ligand>
</feature>
<evidence type="ECO:0000256" key="7">
    <source>
        <dbReference type="ARBA" id="ARBA00022833"/>
    </source>
</evidence>
<evidence type="ECO:0000313" key="9">
    <source>
        <dbReference type="EMBL" id="ADB58345.1"/>
    </source>
</evidence>
<dbReference type="PaxDb" id="572546-Arcpr_1294"/>
<dbReference type="Pfam" id="PF04032">
    <property type="entry name" value="Rpr2"/>
    <property type="match status" value="1"/>
</dbReference>
<proteinExistence type="inferred from homology"/>
<dbReference type="PIRSF" id="PIRSF004878">
    <property type="entry name" value="RNase_P_4"/>
    <property type="match status" value="1"/>
</dbReference>
<dbReference type="RefSeq" id="WP_012940681.1">
    <property type="nucleotide sequence ID" value="NC_013741.1"/>
</dbReference>
<name>D2RE01_ARCPA</name>
<protein>
    <recommendedName>
        <fullName evidence="8">Ribonuclease P protein component 4</fullName>
        <shortName evidence="8">RNase P component 4</shortName>
        <ecNumber evidence="8">3.1.26.5</ecNumber>
    </recommendedName>
    <alternativeName>
        <fullName evidence="8">Rpp21</fullName>
    </alternativeName>
</protein>
<evidence type="ECO:0000256" key="2">
    <source>
        <dbReference type="ARBA" id="ARBA00022694"/>
    </source>
</evidence>
<keyword evidence="3 8" id="KW-0540">Nuclease</keyword>
<reference evidence="9 10" key="1">
    <citation type="journal article" date="2010" name="Stand. Genomic Sci.">
        <title>Complete genome sequence of Archaeoglobus profundus type strain (AV18).</title>
        <authorList>
            <person name="von Jan M."/>
            <person name="Lapidus A."/>
            <person name="Del Rio T.G."/>
            <person name="Copeland A."/>
            <person name="Tice H."/>
            <person name="Cheng J.F."/>
            <person name="Lucas S."/>
            <person name="Chen F."/>
            <person name="Nolan M."/>
            <person name="Goodwin L."/>
            <person name="Han C."/>
            <person name="Pitluck S."/>
            <person name="Liolios K."/>
            <person name="Ivanova N."/>
            <person name="Mavromatis K."/>
            <person name="Ovchinnikova G."/>
            <person name="Chertkov O."/>
            <person name="Pati A."/>
            <person name="Chen A."/>
            <person name="Palaniappan K."/>
            <person name="Land M."/>
            <person name="Hauser L."/>
            <person name="Chang Y.J."/>
            <person name="Jeffries C.D."/>
            <person name="Saunders E."/>
            <person name="Brettin T."/>
            <person name="Detter J.C."/>
            <person name="Chain P."/>
            <person name="Eichinger K."/>
            <person name="Huber H."/>
            <person name="Spring S."/>
            <person name="Rohde M."/>
            <person name="Goker M."/>
            <person name="Wirth R."/>
            <person name="Woyke T."/>
            <person name="Bristow J."/>
            <person name="Eisen J.A."/>
            <person name="Markowitz V."/>
            <person name="Hugenholtz P."/>
            <person name="Kyrpides N.C."/>
            <person name="Klenk H.P."/>
        </authorList>
    </citation>
    <scope>NUCLEOTIDE SEQUENCE [LARGE SCALE GENOMIC DNA]</scope>
    <source>
        <strain evidence="10">DSM 5631 / JCM 9629 / NBRC 100127 / Av18</strain>
    </source>
</reference>
<keyword evidence="2 8" id="KW-0819">tRNA processing</keyword>
<comment type="similarity">
    <text evidence="8">Belongs to the eukaryotic/archaeal RNase P protein component 4 family.</text>
</comment>
<dbReference type="GO" id="GO:0001682">
    <property type="term" value="P:tRNA 5'-leader removal"/>
    <property type="evidence" value="ECO:0007669"/>
    <property type="project" value="UniProtKB-UniRule"/>
</dbReference>
<comment type="subcellular location">
    <subcellularLocation>
        <location evidence="8">Cytoplasm</location>
    </subcellularLocation>
</comment>
<dbReference type="EMBL" id="CP001857">
    <property type="protein sequence ID" value="ADB58345.1"/>
    <property type="molecule type" value="Genomic_DNA"/>
</dbReference>
<evidence type="ECO:0000256" key="5">
    <source>
        <dbReference type="ARBA" id="ARBA00022759"/>
    </source>
</evidence>
<dbReference type="HOGENOM" id="CLU_079140_3_1_2"/>
<dbReference type="GeneID" id="8739981"/>
<keyword evidence="10" id="KW-1185">Reference proteome</keyword>
<keyword evidence="1 8" id="KW-0963">Cytoplasm</keyword>
<keyword evidence="5 8" id="KW-0255">Endonuclease</keyword>
<dbReference type="PANTHER" id="PTHR14742:SF0">
    <property type="entry name" value="RIBONUCLEASE P PROTEIN SUBUNIT P21"/>
    <property type="match status" value="1"/>
</dbReference>
<dbReference type="Gene3D" id="6.20.50.20">
    <property type="match status" value="1"/>
</dbReference>
<evidence type="ECO:0000256" key="4">
    <source>
        <dbReference type="ARBA" id="ARBA00022723"/>
    </source>
</evidence>
<dbReference type="KEGG" id="apo:Arcpr_1294"/>
<dbReference type="OrthoDB" id="10058at2157"/>
<dbReference type="PANTHER" id="PTHR14742">
    <property type="entry name" value="RIBONUCLEASE P SUBUNIT P21"/>
    <property type="match status" value="1"/>
</dbReference>
<keyword evidence="4 8" id="KW-0479">Metal-binding</keyword>
<dbReference type="STRING" id="572546.Arcpr_1294"/>
<accession>D2RE01</accession>
<dbReference type="Gene3D" id="1.20.5.420">
    <property type="entry name" value="Immunoglobulin FC, subunit C"/>
    <property type="match status" value="1"/>
</dbReference>
<comment type="function">
    <text evidence="8">Part of ribonuclease P, a protein complex that generates mature tRNA molecules by cleaving their 5'-ends.</text>
</comment>
<dbReference type="GO" id="GO:0008270">
    <property type="term" value="F:zinc ion binding"/>
    <property type="evidence" value="ECO:0007669"/>
    <property type="project" value="UniProtKB-UniRule"/>
</dbReference>
<evidence type="ECO:0000256" key="1">
    <source>
        <dbReference type="ARBA" id="ARBA00022490"/>
    </source>
</evidence>
<dbReference type="InterPro" id="IPR007175">
    <property type="entry name" value="Rpr2/Snm1/Rpp21"/>
</dbReference>
<feature type="binding site" evidence="8">
    <location>
        <position position="65"/>
    </location>
    <ligand>
        <name>Zn(2+)</name>
        <dbReference type="ChEBI" id="CHEBI:29105"/>
    </ligand>
</feature>
<comment type="catalytic activity">
    <reaction evidence="8">
        <text>Endonucleolytic cleavage of RNA, removing 5'-extranucleotides from tRNA precursor.</text>
        <dbReference type="EC" id="3.1.26.5"/>
    </reaction>
</comment>
<comment type="cofactor">
    <cofactor evidence="8">
        <name>Zn(2+)</name>
        <dbReference type="ChEBI" id="CHEBI:29105"/>
    </cofactor>
    <text evidence="8">Binds 1 zinc ion per subunit.</text>
</comment>
<dbReference type="EC" id="3.1.26.5" evidence="8"/>
<evidence type="ECO:0000313" key="10">
    <source>
        <dbReference type="Proteomes" id="UP000001901"/>
    </source>
</evidence>
<dbReference type="GO" id="GO:0005737">
    <property type="term" value="C:cytoplasm"/>
    <property type="evidence" value="ECO:0007669"/>
    <property type="project" value="UniProtKB-SubCell"/>
</dbReference>
<feature type="binding site" evidence="8">
    <location>
        <position position="90"/>
    </location>
    <ligand>
        <name>Zn(2+)</name>
        <dbReference type="ChEBI" id="CHEBI:29105"/>
    </ligand>
</feature>
<organism evidence="9 10">
    <name type="scientific">Archaeoglobus profundus (strain DSM 5631 / JCM 9629 / NBRC 100127 / Av18)</name>
    <dbReference type="NCBI Taxonomy" id="572546"/>
    <lineage>
        <taxon>Archaea</taxon>
        <taxon>Methanobacteriati</taxon>
        <taxon>Methanobacteriota</taxon>
        <taxon>Archaeoglobi</taxon>
        <taxon>Archaeoglobales</taxon>
        <taxon>Archaeoglobaceae</taxon>
        <taxon>Archaeoglobus</taxon>
    </lineage>
</organism>
<dbReference type="Proteomes" id="UP000001901">
    <property type="component" value="Chromosome"/>
</dbReference>
<dbReference type="HAMAP" id="MF_00757">
    <property type="entry name" value="RNase_P_4"/>
    <property type="match status" value="1"/>
</dbReference>
<keyword evidence="7 8" id="KW-0862">Zinc</keyword>